<sequence>MRDTKRVLTRRHDEGGEEGFFFTFLINFSIRFQIIGFTKKVASLDGLDRNLNPPISLSV</sequence>
<dbReference type="Proteomes" id="UP001607302">
    <property type="component" value="Unassembled WGS sequence"/>
</dbReference>
<gene>
    <name evidence="1" type="ORF">V1478_000248</name>
</gene>
<accession>A0ABD2C4Z1</accession>
<proteinExistence type="predicted"/>
<protein>
    <submittedName>
        <fullName evidence="1">Uncharacterized protein</fullName>
    </submittedName>
</protein>
<dbReference type="EMBL" id="JAUDFV010000020">
    <property type="protein sequence ID" value="KAL2740107.1"/>
    <property type="molecule type" value="Genomic_DNA"/>
</dbReference>
<comment type="caution">
    <text evidence="1">The sequence shown here is derived from an EMBL/GenBank/DDBJ whole genome shotgun (WGS) entry which is preliminary data.</text>
</comment>
<dbReference type="AlphaFoldDB" id="A0ABD2C4Z1"/>
<name>A0ABD2C4Z1_VESSQ</name>
<reference evidence="1 2" key="1">
    <citation type="journal article" date="2024" name="Ann. Entomol. Soc. Am.">
        <title>Genomic analyses of the southern and eastern yellowjacket wasps (Hymenoptera: Vespidae) reveal evolutionary signatures of social life.</title>
        <authorList>
            <person name="Catto M.A."/>
            <person name="Caine P.B."/>
            <person name="Orr S.E."/>
            <person name="Hunt B.G."/>
            <person name="Goodisman M.A.D."/>
        </authorList>
    </citation>
    <scope>NUCLEOTIDE SEQUENCE [LARGE SCALE GENOMIC DNA]</scope>
    <source>
        <strain evidence="1">233</strain>
        <tissue evidence="1">Head and thorax</tissue>
    </source>
</reference>
<evidence type="ECO:0000313" key="2">
    <source>
        <dbReference type="Proteomes" id="UP001607302"/>
    </source>
</evidence>
<keyword evidence="2" id="KW-1185">Reference proteome</keyword>
<organism evidence="1 2">
    <name type="scientific">Vespula squamosa</name>
    <name type="common">Southern yellow jacket</name>
    <name type="synonym">Wasp</name>
    <dbReference type="NCBI Taxonomy" id="30214"/>
    <lineage>
        <taxon>Eukaryota</taxon>
        <taxon>Metazoa</taxon>
        <taxon>Ecdysozoa</taxon>
        <taxon>Arthropoda</taxon>
        <taxon>Hexapoda</taxon>
        <taxon>Insecta</taxon>
        <taxon>Pterygota</taxon>
        <taxon>Neoptera</taxon>
        <taxon>Endopterygota</taxon>
        <taxon>Hymenoptera</taxon>
        <taxon>Apocrita</taxon>
        <taxon>Aculeata</taxon>
        <taxon>Vespoidea</taxon>
        <taxon>Vespidae</taxon>
        <taxon>Vespinae</taxon>
        <taxon>Vespula</taxon>
    </lineage>
</organism>
<evidence type="ECO:0000313" key="1">
    <source>
        <dbReference type="EMBL" id="KAL2740107.1"/>
    </source>
</evidence>